<evidence type="ECO:0000256" key="1">
    <source>
        <dbReference type="SAM" id="MobiDB-lite"/>
    </source>
</evidence>
<sequence length="271" mass="31010">MYSLKSECMAAFQPSLPHTYTHLHTHTQDVLNHGDMSHKFFILVLSLSFELQDVCSELCVNTHQQYSVDNIFWPNITCQHDGKTEWKVQARLIEKRIICDMRSRQTCDLSQDGNQFKFTLKNTTSTPKSSVYICEVYRSSPAPVIIRESEELTLNSGCRVPDTQATDPGNACLSHGFFSLPVWVTWALIGLAILLCLYSLTVTILYVRLRIKMSEDLYDTLTYVPMQRNVRCQVPDKNAEYMDMRVVQLQPGSSRDTSHNSHHHSPVGFTK</sequence>
<keyword evidence="4" id="KW-1185">Reference proteome</keyword>
<dbReference type="Proteomes" id="UP001239994">
    <property type="component" value="Unassembled WGS sequence"/>
</dbReference>
<keyword evidence="2" id="KW-0812">Transmembrane</keyword>
<name>A0AAD8Z009_9TELE</name>
<dbReference type="AlphaFoldDB" id="A0AAD8Z009"/>
<evidence type="ECO:0000256" key="2">
    <source>
        <dbReference type="SAM" id="Phobius"/>
    </source>
</evidence>
<feature type="transmembrane region" description="Helical" evidence="2">
    <location>
        <begin position="183"/>
        <end position="207"/>
    </location>
</feature>
<reference evidence="3" key="1">
    <citation type="submission" date="2023-03" db="EMBL/GenBank/DDBJ databases">
        <title>Electrophorus voltai genome.</title>
        <authorList>
            <person name="Bian C."/>
        </authorList>
    </citation>
    <scope>NUCLEOTIDE SEQUENCE</scope>
    <source>
        <strain evidence="3">CB-2022</strain>
        <tissue evidence="3">Muscle</tissue>
    </source>
</reference>
<comment type="caution">
    <text evidence="3">The sequence shown here is derived from an EMBL/GenBank/DDBJ whole genome shotgun (WGS) entry which is preliminary data.</text>
</comment>
<feature type="region of interest" description="Disordered" evidence="1">
    <location>
        <begin position="251"/>
        <end position="271"/>
    </location>
</feature>
<evidence type="ECO:0000313" key="4">
    <source>
        <dbReference type="Proteomes" id="UP001239994"/>
    </source>
</evidence>
<dbReference type="EMBL" id="JAROKS010000022">
    <property type="protein sequence ID" value="KAK1789038.1"/>
    <property type="molecule type" value="Genomic_DNA"/>
</dbReference>
<proteinExistence type="predicted"/>
<protein>
    <submittedName>
        <fullName evidence="3">Uncharacterized protein</fullName>
    </submittedName>
</protein>
<keyword evidence="2" id="KW-0472">Membrane</keyword>
<gene>
    <name evidence="3" type="ORF">P4O66_014990</name>
</gene>
<accession>A0AAD8Z009</accession>
<organism evidence="3 4">
    <name type="scientific">Electrophorus voltai</name>
    <dbReference type="NCBI Taxonomy" id="2609070"/>
    <lineage>
        <taxon>Eukaryota</taxon>
        <taxon>Metazoa</taxon>
        <taxon>Chordata</taxon>
        <taxon>Craniata</taxon>
        <taxon>Vertebrata</taxon>
        <taxon>Euteleostomi</taxon>
        <taxon>Actinopterygii</taxon>
        <taxon>Neopterygii</taxon>
        <taxon>Teleostei</taxon>
        <taxon>Ostariophysi</taxon>
        <taxon>Gymnotiformes</taxon>
        <taxon>Gymnotoidei</taxon>
        <taxon>Gymnotidae</taxon>
        <taxon>Electrophorus</taxon>
    </lineage>
</organism>
<keyword evidence="2" id="KW-1133">Transmembrane helix</keyword>
<evidence type="ECO:0000313" key="3">
    <source>
        <dbReference type="EMBL" id="KAK1789038.1"/>
    </source>
</evidence>